<sequence length="135" mass="15724">MQASFLPPIFQFQYGAIGGDQTEYEKAGFYLFQFQYGAIGGLTVENLPASVHISIPVWCDWWSRAEKHRRIKTEISIPVWCDWWRITAGANKGKAHFNSSMVRLVEIAKCYNPKQYLNISIPVWCDWWPFDDSKK</sequence>
<proteinExistence type="predicted"/>
<keyword evidence="2" id="KW-1185">Reference proteome</keyword>
<evidence type="ECO:0000313" key="2">
    <source>
        <dbReference type="Proteomes" id="UP000036958"/>
    </source>
</evidence>
<evidence type="ECO:0000313" key="1">
    <source>
        <dbReference type="EMBL" id="KOH44043.1"/>
    </source>
</evidence>
<protein>
    <submittedName>
        <fullName evidence="1">Uncharacterized protein</fullName>
    </submittedName>
</protein>
<name>A0A0L8V6Q3_9BACT</name>
<reference evidence="2" key="1">
    <citation type="submission" date="2015-07" db="EMBL/GenBank/DDBJ databases">
        <title>Genome sequencing of Sunxiuqinia dokdonensis strain SK.</title>
        <authorList>
            <person name="Ahn S."/>
            <person name="Kim B.-C."/>
        </authorList>
    </citation>
    <scope>NUCLEOTIDE SEQUENCE [LARGE SCALE GENOMIC DNA]</scope>
    <source>
        <strain evidence="2">SK</strain>
    </source>
</reference>
<accession>A0A0L8V6Q3</accession>
<dbReference type="AlphaFoldDB" id="A0A0L8V6Q3"/>
<dbReference type="EMBL" id="LGIA01000171">
    <property type="protein sequence ID" value="KOH44043.1"/>
    <property type="molecule type" value="Genomic_DNA"/>
</dbReference>
<dbReference type="Proteomes" id="UP000036958">
    <property type="component" value="Unassembled WGS sequence"/>
</dbReference>
<organism evidence="1 2">
    <name type="scientific">Sunxiuqinia dokdonensis</name>
    <dbReference type="NCBI Taxonomy" id="1409788"/>
    <lineage>
        <taxon>Bacteria</taxon>
        <taxon>Pseudomonadati</taxon>
        <taxon>Bacteroidota</taxon>
        <taxon>Bacteroidia</taxon>
        <taxon>Marinilabiliales</taxon>
        <taxon>Prolixibacteraceae</taxon>
        <taxon>Sunxiuqinia</taxon>
    </lineage>
</organism>
<comment type="caution">
    <text evidence="1">The sequence shown here is derived from an EMBL/GenBank/DDBJ whole genome shotgun (WGS) entry which is preliminary data.</text>
</comment>
<gene>
    <name evidence="1" type="ORF">NC99_30360</name>
</gene>